<gene>
    <name evidence="1" type="ORF">RXV79_21570</name>
</gene>
<dbReference type="EMBL" id="CP136336">
    <property type="protein sequence ID" value="WOB07488.1"/>
    <property type="molecule type" value="Genomic_DNA"/>
</dbReference>
<proteinExistence type="predicted"/>
<keyword evidence="2" id="KW-1185">Reference proteome</keyword>
<evidence type="ECO:0000313" key="2">
    <source>
        <dbReference type="Proteomes" id="UP001303946"/>
    </source>
</evidence>
<dbReference type="Proteomes" id="UP001303946">
    <property type="component" value="Chromosome"/>
</dbReference>
<dbReference type="RefSeq" id="WP_316700149.1">
    <property type="nucleotide sequence ID" value="NZ_CP136336.1"/>
</dbReference>
<protein>
    <submittedName>
        <fullName evidence="1">Uncharacterized protein</fullName>
    </submittedName>
</protein>
<accession>A0ABZ0CR72</accession>
<organism evidence="1 2">
    <name type="scientific">Piscinibacter gummiphilus</name>
    <dbReference type="NCBI Taxonomy" id="946333"/>
    <lineage>
        <taxon>Bacteria</taxon>
        <taxon>Pseudomonadati</taxon>
        <taxon>Pseudomonadota</taxon>
        <taxon>Betaproteobacteria</taxon>
        <taxon>Burkholderiales</taxon>
        <taxon>Sphaerotilaceae</taxon>
        <taxon>Piscinibacter</taxon>
    </lineage>
</organism>
<name>A0ABZ0CR72_9BURK</name>
<sequence length="223" mass="24586">MPRISANKLGEYLVTTSPTRRRRIILDQKQPSQAVVPLYRLADEPLAAFFAGGGDQTELDRAVVRLKSDTSGTTWAIDDRRRTAEALEAILGLAHKLPKDGIAYTPGQEHPPQLQIKGLNISVAPHFLLRFEHRGVPCVGALKFHYPKSADLALEQKGGEYVATLLHQWLTLHGPRNHKPMPSHCLSIDVFRGAVVAAPNASTRRMADIAAACEEIAAHWQQL</sequence>
<reference evidence="1 2" key="1">
    <citation type="submission" date="2023-10" db="EMBL/GenBank/DDBJ databases">
        <title>Bacteria for the degradation of biodegradable plastic PBAT(Polybutylene adipate terephthalate).</title>
        <authorList>
            <person name="Weon H.-Y."/>
            <person name="Yeon J."/>
        </authorList>
    </citation>
    <scope>NUCLEOTIDE SEQUENCE [LARGE SCALE GENOMIC DNA]</scope>
    <source>
        <strain evidence="1 2">SBD 7-3</strain>
    </source>
</reference>
<evidence type="ECO:0000313" key="1">
    <source>
        <dbReference type="EMBL" id="WOB07488.1"/>
    </source>
</evidence>